<dbReference type="PANTHER" id="PTHR44579:SF2">
    <property type="entry name" value="OS01G0730500 PROTEIN"/>
    <property type="match status" value="1"/>
</dbReference>
<dbReference type="SUPFAM" id="SSF46565">
    <property type="entry name" value="Chaperone J-domain"/>
    <property type="match status" value="1"/>
</dbReference>
<evidence type="ECO:0008006" key="7">
    <source>
        <dbReference type="Google" id="ProtNLM"/>
    </source>
</evidence>
<evidence type="ECO:0000259" key="4">
    <source>
        <dbReference type="PROSITE" id="PS50076"/>
    </source>
</evidence>
<feature type="domain" description="J" evidence="4">
    <location>
        <begin position="58"/>
        <end position="131"/>
    </location>
</feature>
<name>A0A7S0S222_9CHLO</name>
<keyword evidence="2" id="KW-0408">Iron</keyword>
<sequence>MASAMCHQARVTSSLRASCSPRVLGTRTVGRVSGRFQAHAQRTEVLESQEELMYSGESFYDLLGVSPSADAKTIKRAYLSIMKECHPDRNSMSSVSSLDGTDESTEFCMMLNEIYETLTDPSKRATYDALTGFSPDAVNPFSDPNQELDQVFVDEFTCIGCRNCCNVCPSTFAIEDDWGRARVMRQDADPVEKQQEAIDTCPVNCIHWVSSSQLSLLDVAMARMGRVSVWSMAMSGAGSSQDVFTEASLSWQKRFQELRQRRAAAAGAAAMRSTNSAGSKQGGGWWNNIVSFEGATGSQFYEQNAKQAEEAYSGASKEGRSIAALAAKAARASRTWRVYQETANAVRKAPRALSSTSSASSMDDV</sequence>
<dbReference type="PROSITE" id="PS50076">
    <property type="entry name" value="DNAJ_2"/>
    <property type="match status" value="1"/>
</dbReference>
<dbReference type="Pfam" id="PF00226">
    <property type="entry name" value="DnaJ"/>
    <property type="match status" value="1"/>
</dbReference>
<keyword evidence="3" id="KW-0411">Iron-sulfur</keyword>
<dbReference type="PANTHER" id="PTHR44579">
    <property type="entry name" value="OS01G0730500 PROTEIN"/>
    <property type="match status" value="1"/>
</dbReference>
<accession>A0A7S0S222</accession>
<dbReference type="InterPro" id="IPR001623">
    <property type="entry name" value="DnaJ_domain"/>
</dbReference>
<dbReference type="EMBL" id="HBFB01031392">
    <property type="protein sequence ID" value="CAD8693414.1"/>
    <property type="molecule type" value="Transcribed_RNA"/>
</dbReference>
<dbReference type="InterPro" id="IPR001080">
    <property type="entry name" value="3Fe4S_ferredoxin"/>
</dbReference>
<dbReference type="AlphaFoldDB" id="A0A7S0S222"/>
<dbReference type="SMART" id="SM00271">
    <property type="entry name" value="DnaJ"/>
    <property type="match status" value="1"/>
</dbReference>
<feature type="domain" description="4Fe-4S ferredoxin-type" evidence="5">
    <location>
        <begin position="149"/>
        <end position="179"/>
    </location>
</feature>
<keyword evidence="1" id="KW-0479">Metal-binding</keyword>
<dbReference type="PRINTS" id="PR00352">
    <property type="entry name" value="3FE4SFRDOXIN"/>
</dbReference>
<dbReference type="CDD" id="cd06257">
    <property type="entry name" value="DnaJ"/>
    <property type="match status" value="1"/>
</dbReference>
<evidence type="ECO:0000313" key="6">
    <source>
        <dbReference type="EMBL" id="CAD8693414.1"/>
    </source>
</evidence>
<dbReference type="GO" id="GO:0051536">
    <property type="term" value="F:iron-sulfur cluster binding"/>
    <property type="evidence" value="ECO:0007669"/>
    <property type="project" value="UniProtKB-KW"/>
</dbReference>
<dbReference type="Gene3D" id="1.10.287.110">
    <property type="entry name" value="DnaJ domain"/>
    <property type="match status" value="1"/>
</dbReference>
<dbReference type="PRINTS" id="PR00625">
    <property type="entry name" value="JDOMAIN"/>
</dbReference>
<organism evidence="6">
    <name type="scientific">Chlamydomonas leiostraca</name>
    <dbReference type="NCBI Taxonomy" id="1034604"/>
    <lineage>
        <taxon>Eukaryota</taxon>
        <taxon>Viridiplantae</taxon>
        <taxon>Chlorophyta</taxon>
        <taxon>core chlorophytes</taxon>
        <taxon>Chlorophyceae</taxon>
        <taxon>CS clade</taxon>
        <taxon>Chlamydomonadales</taxon>
        <taxon>Chlamydomonadaceae</taxon>
        <taxon>Chlamydomonas</taxon>
    </lineage>
</organism>
<evidence type="ECO:0000256" key="1">
    <source>
        <dbReference type="ARBA" id="ARBA00022723"/>
    </source>
</evidence>
<protein>
    <recommendedName>
        <fullName evidence="7">J domain-containing protein</fullName>
    </recommendedName>
</protein>
<dbReference type="SUPFAM" id="SSF54862">
    <property type="entry name" value="4Fe-4S ferredoxins"/>
    <property type="match status" value="1"/>
</dbReference>
<evidence type="ECO:0000256" key="3">
    <source>
        <dbReference type="ARBA" id="ARBA00023014"/>
    </source>
</evidence>
<evidence type="ECO:0000259" key="5">
    <source>
        <dbReference type="PROSITE" id="PS51379"/>
    </source>
</evidence>
<reference evidence="6" key="1">
    <citation type="submission" date="2021-01" db="EMBL/GenBank/DDBJ databases">
        <authorList>
            <person name="Corre E."/>
            <person name="Pelletier E."/>
            <person name="Niang G."/>
            <person name="Scheremetjew M."/>
            <person name="Finn R."/>
            <person name="Kale V."/>
            <person name="Holt S."/>
            <person name="Cochrane G."/>
            <person name="Meng A."/>
            <person name="Brown T."/>
            <person name="Cohen L."/>
        </authorList>
    </citation>
    <scope>NUCLEOTIDE SEQUENCE</scope>
    <source>
        <strain evidence="6">SAG 11-49</strain>
    </source>
</reference>
<gene>
    <name evidence="6" type="ORF">CLEI1391_LOCUS17597</name>
</gene>
<dbReference type="InterPro" id="IPR036869">
    <property type="entry name" value="J_dom_sf"/>
</dbReference>
<dbReference type="GO" id="GO:0009055">
    <property type="term" value="F:electron transfer activity"/>
    <property type="evidence" value="ECO:0007669"/>
    <property type="project" value="InterPro"/>
</dbReference>
<evidence type="ECO:0000256" key="2">
    <source>
        <dbReference type="ARBA" id="ARBA00023004"/>
    </source>
</evidence>
<dbReference type="InterPro" id="IPR017896">
    <property type="entry name" value="4Fe4S_Fe-S-bd"/>
</dbReference>
<proteinExistence type="predicted"/>
<dbReference type="Gene3D" id="3.30.70.20">
    <property type="match status" value="1"/>
</dbReference>
<dbReference type="PROSITE" id="PS51379">
    <property type="entry name" value="4FE4S_FER_2"/>
    <property type="match status" value="1"/>
</dbReference>
<dbReference type="Pfam" id="PF13370">
    <property type="entry name" value="Fer4_13"/>
    <property type="match status" value="1"/>
</dbReference>
<dbReference type="GO" id="GO:0005506">
    <property type="term" value="F:iron ion binding"/>
    <property type="evidence" value="ECO:0007669"/>
    <property type="project" value="InterPro"/>
</dbReference>